<evidence type="ECO:0000256" key="2">
    <source>
        <dbReference type="ARBA" id="ARBA00023125"/>
    </source>
</evidence>
<dbReference type="PRINTS" id="PR00455">
    <property type="entry name" value="HTHTETR"/>
</dbReference>
<dbReference type="InterPro" id="IPR041490">
    <property type="entry name" value="KstR2_TetR_C"/>
</dbReference>
<dbReference type="AlphaFoldDB" id="A0A7Y9URB7"/>
<evidence type="ECO:0000259" key="5">
    <source>
        <dbReference type="PROSITE" id="PS50977"/>
    </source>
</evidence>
<feature type="domain" description="HTH tetR-type" evidence="5">
    <location>
        <begin position="5"/>
        <end position="65"/>
    </location>
</feature>
<gene>
    <name evidence="6" type="ORF">BJ989_000513</name>
</gene>
<evidence type="ECO:0000256" key="4">
    <source>
        <dbReference type="PROSITE-ProRule" id="PRU00335"/>
    </source>
</evidence>
<dbReference type="InterPro" id="IPR050109">
    <property type="entry name" value="HTH-type_TetR-like_transc_reg"/>
</dbReference>
<dbReference type="PROSITE" id="PS50977">
    <property type="entry name" value="HTH_TETR_2"/>
    <property type="match status" value="1"/>
</dbReference>
<feature type="DNA-binding region" description="H-T-H motif" evidence="4">
    <location>
        <begin position="28"/>
        <end position="47"/>
    </location>
</feature>
<dbReference type="Pfam" id="PF17932">
    <property type="entry name" value="TetR_C_24"/>
    <property type="match status" value="1"/>
</dbReference>
<keyword evidence="1" id="KW-0805">Transcription regulation</keyword>
<dbReference type="InterPro" id="IPR036271">
    <property type="entry name" value="Tet_transcr_reg_TetR-rel_C_sf"/>
</dbReference>
<comment type="caution">
    <text evidence="6">The sequence shown here is derived from an EMBL/GenBank/DDBJ whole genome shotgun (WGS) entry which is preliminary data.</text>
</comment>
<reference evidence="6 7" key="1">
    <citation type="submission" date="2020-07" db="EMBL/GenBank/DDBJ databases">
        <title>Sequencing the genomes of 1000 actinobacteria strains.</title>
        <authorList>
            <person name="Klenk H.-P."/>
        </authorList>
    </citation>
    <scope>NUCLEOTIDE SEQUENCE [LARGE SCALE GENOMIC DNA]</scope>
    <source>
        <strain evidence="6 7">DSM 24552</strain>
    </source>
</reference>
<dbReference type="SUPFAM" id="SSF48498">
    <property type="entry name" value="Tetracyclin repressor-like, C-terminal domain"/>
    <property type="match status" value="1"/>
</dbReference>
<evidence type="ECO:0000313" key="6">
    <source>
        <dbReference type="EMBL" id="NYG54209.1"/>
    </source>
</evidence>
<dbReference type="Proteomes" id="UP000544110">
    <property type="component" value="Unassembled WGS sequence"/>
</dbReference>
<dbReference type="InterPro" id="IPR001647">
    <property type="entry name" value="HTH_TetR"/>
</dbReference>
<evidence type="ECO:0000256" key="1">
    <source>
        <dbReference type="ARBA" id="ARBA00023015"/>
    </source>
</evidence>
<keyword evidence="7" id="KW-1185">Reference proteome</keyword>
<dbReference type="GO" id="GO:0000976">
    <property type="term" value="F:transcription cis-regulatory region binding"/>
    <property type="evidence" value="ECO:0007669"/>
    <property type="project" value="TreeGrafter"/>
</dbReference>
<keyword evidence="3" id="KW-0804">Transcription</keyword>
<dbReference type="RefSeq" id="WP_068124016.1">
    <property type="nucleotide sequence ID" value="NZ_JACCAC010000001.1"/>
</dbReference>
<dbReference type="PANTHER" id="PTHR30055">
    <property type="entry name" value="HTH-TYPE TRANSCRIPTIONAL REGULATOR RUTR"/>
    <property type="match status" value="1"/>
</dbReference>
<name>A0A7Y9URB7_9ACTN</name>
<organism evidence="6 7">
    <name type="scientific">Nocardioides perillae</name>
    <dbReference type="NCBI Taxonomy" id="1119534"/>
    <lineage>
        <taxon>Bacteria</taxon>
        <taxon>Bacillati</taxon>
        <taxon>Actinomycetota</taxon>
        <taxon>Actinomycetes</taxon>
        <taxon>Propionibacteriales</taxon>
        <taxon>Nocardioidaceae</taxon>
        <taxon>Nocardioides</taxon>
    </lineage>
</organism>
<evidence type="ECO:0000256" key="3">
    <source>
        <dbReference type="ARBA" id="ARBA00023163"/>
    </source>
</evidence>
<proteinExistence type="predicted"/>
<sequence>MRTVPAHTAVKLSVAAELFADHGVEQTKIEDIAAATGIPKATLYYYFAGKEEILAFLFRDTLNRVADEVAIAVESEGSAAARLAEVIRAQLRVMAEQPAICRALVGELGRAGRIPEIAAMIHAAYYQPVQSLIEDGVTEGSLRQVPDPESGAMAVFGAVTISALSYLVTDQALDQERIASAVTTLVLDGLRLRQR</sequence>
<dbReference type="SUPFAM" id="SSF46689">
    <property type="entry name" value="Homeodomain-like"/>
    <property type="match status" value="1"/>
</dbReference>
<dbReference type="InterPro" id="IPR009057">
    <property type="entry name" value="Homeodomain-like_sf"/>
</dbReference>
<protein>
    <submittedName>
        <fullName evidence="6">AcrR family transcriptional regulator</fullName>
    </submittedName>
</protein>
<accession>A0A7Y9URB7</accession>
<dbReference type="EMBL" id="JACCAC010000001">
    <property type="protein sequence ID" value="NYG54209.1"/>
    <property type="molecule type" value="Genomic_DNA"/>
</dbReference>
<dbReference type="Pfam" id="PF00440">
    <property type="entry name" value="TetR_N"/>
    <property type="match status" value="1"/>
</dbReference>
<dbReference type="Gene3D" id="1.10.357.10">
    <property type="entry name" value="Tetracycline Repressor, domain 2"/>
    <property type="match status" value="1"/>
</dbReference>
<dbReference type="PANTHER" id="PTHR30055:SF234">
    <property type="entry name" value="HTH-TYPE TRANSCRIPTIONAL REGULATOR BETI"/>
    <property type="match status" value="1"/>
</dbReference>
<dbReference type="GO" id="GO:0003700">
    <property type="term" value="F:DNA-binding transcription factor activity"/>
    <property type="evidence" value="ECO:0007669"/>
    <property type="project" value="TreeGrafter"/>
</dbReference>
<evidence type="ECO:0000313" key="7">
    <source>
        <dbReference type="Proteomes" id="UP000544110"/>
    </source>
</evidence>
<dbReference type="Gene3D" id="1.10.10.60">
    <property type="entry name" value="Homeodomain-like"/>
    <property type="match status" value="1"/>
</dbReference>
<keyword evidence="2 4" id="KW-0238">DNA-binding</keyword>